<dbReference type="Pfam" id="PF02368">
    <property type="entry name" value="Big_2"/>
    <property type="match status" value="1"/>
</dbReference>
<dbReference type="AlphaFoldDB" id="A0A2S0K073"/>
<dbReference type="InterPro" id="IPR008964">
    <property type="entry name" value="Invasin/intimin_cell_adhesion"/>
</dbReference>
<evidence type="ECO:0000313" key="5">
    <source>
        <dbReference type="Proteomes" id="UP000255295"/>
    </source>
</evidence>
<dbReference type="Proteomes" id="UP000255295">
    <property type="component" value="Unassembled WGS sequence"/>
</dbReference>
<evidence type="ECO:0000313" key="4">
    <source>
        <dbReference type="Proteomes" id="UP000238825"/>
    </source>
</evidence>
<protein>
    <submittedName>
        <fullName evidence="2 3">Phage major tail protein</fullName>
    </submittedName>
</protein>
<dbReference type="EMBL" id="UFSZ01000001">
    <property type="protein sequence ID" value="SUV17453.1"/>
    <property type="molecule type" value="Genomic_DNA"/>
</dbReference>
<proteinExistence type="predicted"/>
<reference evidence="2 4" key="1">
    <citation type="submission" date="2017-03" db="EMBL/GenBank/DDBJ databases">
        <title>The whole genome sequencing and assembly of Lysinibacillus sphaericus DSM 28T strain.</title>
        <authorList>
            <person name="Lee Y.-J."/>
            <person name="Yi H."/>
            <person name="Bahn Y.-S."/>
            <person name="Kim J.F."/>
            <person name="Lee D.-W."/>
        </authorList>
    </citation>
    <scope>NUCLEOTIDE SEQUENCE [LARGE SCALE GENOMIC DNA]</scope>
    <source>
        <strain evidence="2 4">DSM 28</strain>
    </source>
</reference>
<evidence type="ECO:0000313" key="2">
    <source>
        <dbReference type="EMBL" id="AVK96731.1"/>
    </source>
</evidence>
<reference evidence="3 5" key="2">
    <citation type="submission" date="2018-06" db="EMBL/GenBank/DDBJ databases">
        <authorList>
            <consortium name="Pathogen Informatics"/>
            <person name="Doyle S."/>
        </authorList>
    </citation>
    <scope>NUCLEOTIDE SEQUENCE [LARGE SCALE GENOMIC DNA]</scope>
    <source>
        <strain evidence="3 5">NCTC10338</strain>
    </source>
</reference>
<dbReference type="RefSeq" id="WP_024364698.1">
    <property type="nucleotide sequence ID" value="NZ_BJNS01000059.1"/>
</dbReference>
<organism evidence="2 4">
    <name type="scientific">Lysinibacillus sphaericus</name>
    <name type="common">Bacillus sphaericus</name>
    <dbReference type="NCBI Taxonomy" id="1421"/>
    <lineage>
        <taxon>Bacteria</taxon>
        <taxon>Bacillati</taxon>
        <taxon>Bacillota</taxon>
        <taxon>Bacilli</taxon>
        <taxon>Bacillales</taxon>
        <taxon>Bacillaceae</taxon>
        <taxon>Lysinibacillus</taxon>
    </lineage>
</organism>
<dbReference type="Pfam" id="PF06199">
    <property type="entry name" value="Phage_tail_2"/>
    <property type="match status" value="1"/>
</dbReference>
<evidence type="ECO:0000259" key="1">
    <source>
        <dbReference type="SMART" id="SM00635"/>
    </source>
</evidence>
<dbReference type="GeneID" id="63509663"/>
<gene>
    <name evidence="2" type="ORF">LS41612_10850</name>
    <name evidence="3" type="ORF">NCTC10338_02556</name>
</gene>
<dbReference type="EMBL" id="CP019980">
    <property type="protein sequence ID" value="AVK96731.1"/>
    <property type="molecule type" value="Genomic_DNA"/>
</dbReference>
<sequence length="259" mass="27382">MQNGKDTVLIVQLATNALGEDGYLIGHLTENSHSIENELVDEQTKFGRILAYGQSSESFEVTMYGDKTDSGQKAIIDAIRNKVQLKVWQVDLNTIKNDANEDVHDAIFAYTLVESVEISYPGDNFQEISGTLQVIGESKTGQLPKLPDSVIEFARSVFEKPGEKTGEFGKAKEKAVPVTSVTVTPTTASIAVNATKQLSVVVAPEDASNQHVTFASSDTTVAKVSPTGLVTGLAAGTSTITVTTVSGAKTATAAITVTA</sequence>
<feature type="domain" description="BIG2" evidence="1">
    <location>
        <begin position="177"/>
        <end position="254"/>
    </location>
</feature>
<dbReference type="Gene3D" id="2.60.40.1080">
    <property type="match status" value="1"/>
</dbReference>
<dbReference type="SMART" id="SM00635">
    <property type="entry name" value="BID_2"/>
    <property type="match status" value="1"/>
</dbReference>
<accession>A0A2S0K073</accession>
<dbReference type="InterPro" id="IPR011855">
    <property type="entry name" value="Phgtail_TP901_1"/>
</dbReference>
<evidence type="ECO:0000313" key="3">
    <source>
        <dbReference type="EMBL" id="SUV17453.1"/>
    </source>
</evidence>
<dbReference type="SUPFAM" id="SSF49373">
    <property type="entry name" value="Invasin/intimin cell-adhesion fragments"/>
    <property type="match status" value="1"/>
</dbReference>
<dbReference type="Proteomes" id="UP000238825">
    <property type="component" value="Chromosome"/>
</dbReference>
<name>A0A2S0K073_LYSSH</name>
<dbReference type="NCBIfam" id="TIGR02126">
    <property type="entry name" value="phgtail_TP901_1"/>
    <property type="match status" value="1"/>
</dbReference>
<dbReference type="InterPro" id="IPR003343">
    <property type="entry name" value="Big_2"/>
</dbReference>